<name>X1FW75_9ZZZZ</name>
<feature type="non-terminal residue" evidence="1">
    <location>
        <position position="247"/>
    </location>
</feature>
<dbReference type="AlphaFoldDB" id="X1FW75"/>
<dbReference type="Gene3D" id="3.70.10.10">
    <property type="match status" value="1"/>
</dbReference>
<dbReference type="EMBL" id="BARU01009174">
    <property type="protein sequence ID" value="GAH33574.1"/>
    <property type="molecule type" value="Genomic_DNA"/>
</dbReference>
<organism evidence="1">
    <name type="scientific">marine sediment metagenome</name>
    <dbReference type="NCBI Taxonomy" id="412755"/>
    <lineage>
        <taxon>unclassified sequences</taxon>
        <taxon>metagenomes</taxon>
        <taxon>ecological metagenomes</taxon>
    </lineage>
</organism>
<proteinExistence type="predicted"/>
<sequence>MYMKMPSSRFLTMAQHLRCGDTFNSMVVDVGDGSGKKAPGVACLAIGNSSQILMTASFQKTFFDEIVGESTFVWDSEKMVKYAGMMKEDPVVMFTIDDSSIILESFDKDGGRVERIVMPSKPKEAARNYLDAFPSKTIEKDDSKYPDIPAITVKRGRYDARVKVESDILQKIVKRALEFNQFHFPVTFKDGKLNIQSGAHLDRSADSYDRNIELQDSEIWNEKDTVIVKCGPSFLKVLQVVHGEVFM</sequence>
<protein>
    <submittedName>
        <fullName evidence="1">Uncharacterized protein</fullName>
    </submittedName>
</protein>
<evidence type="ECO:0000313" key="1">
    <source>
        <dbReference type="EMBL" id="GAH33574.1"/>
    </source>
</evidence>
<gene>
    <name evidence="1" type="ORF">S03H2_17751</name>
</gene>
<reference evidence="1" key="1">
    <citation type="journal article" date="2014" name="Front. Microbiol.">
        <title>High frequency of phylogenetically diverse reductive dehalogenase-homologous genes in deep subseafloor sedimentary metagenomes.</title>
        <authorList>
            <person name="Kawai M."/>
            <person name="Futagami T."/>
            <person name="Toyoda A."/>
            <person name="Takaki Y."/>
            <person name="Nishi S."/>
            <person name="Hori S."/>
            <person name="Arai W."/>
            <person name="Tsubouchi T."/>
            <person name="Morono Y."/>
            <person name="Uchiyama I."/>
            <person name="Ito T."/>
            <person name="Fujiyama A."/>
            <person name="Inagaki F."/>
            <person name="Takami H."/>
        </authorList>
    </citation>
    <scope>NUCLEOTIDE SEQUENCE</scope>
    <source>
        <strain evidence="1">Expedition CK06-06</strain>
    </source>
</reference>
<accession>X1FW75</accession>
<comment type="caution">
    <text evidence="1">The sequence shown here is derived from an EMBL/GenBank/DDBJ whole genome shotgun (WGS) entry which is preliminary data.</text>
</comment>